<sequence>MQAPSRDERELYYYGLPSRPELVARSSNHVWYRPPHMPEPSEDDDGDDPLYPKLLLPAKHPLLMRIWNNEASFRDQILEAVDKTRLSAIDIMRIMQKGESQNVLMISVKPYTLLWEDGRQIALQCKAILESHGVHDVHCEIRESVVRTL</sequence>
<gene>
    <name evidence="1" type="ORF">M440DRAFT_1425916</name>
</gene>
<accession>A0A2T4BRY7</accession>
<dbReference type="AlphaFoldDB" id="A0A2T4BRY7"/>
<dbReference type="STRING" id="983965.A0A2T4BRY7"/>
<dbReference type="OrthoDB" id="5424209at2759"/>
<protein>
    <submittedName>
        <fullName evidence="1">Uncharacterized protein</fullName>
    </submittedName>
</protein>
<proteinExistence type="predicted"/>
<name>A0A2T4BRY7_TRILO</name>
<keyword evidence="2" id="KW-1185">Reference proteome</keyword>
<evidence type="ECO:0000313" key="1">
    <source>
        <dbReference type="EMBL" id="PTB72071.1"/>
    </source>
</evidence>
<dbReference type="EMBL" id="KZ679143">
    <property type="protein sequence ID" value="PTB72071.1"/>
    <property type="molecule type" value="Genomic_DNA"/>
</dbReference>
<reference evidence="1 2" key="1">
    <citation type="submission" date="2016-07" db="EMBL/GenBank/DDBJ databases">
        <title>Multiple horizontal gene transfer events from other fungi enriched the ability of initially mycotrophic Trichoderma (Ascomycota) to feed on dead plant biomass.</title>
        <authorList>
            <consortium name="DOE Joint Genome Institute"/>
            <person name="Aerts A."/>
            <person name="Atanasova L."/>
            <person name="Chenthamara K."/>
            <person name="Zhang J."/>
            <person name="Grujic M."/>
            <person name="Henrissat B."/>
            <person name="Kuo A."/>
            <person name="Salamov A."/>
            <person name="Lipzen A."/>
            <person name="Labutti K."/>
            <person name="Barry K."/>
            <person name="Miao Y."/>
            <person name="Rahimi M.J."/>
            <person name="Shen Q."/>
            <person name="Grigoriev I.V."/>
            <person name="Kubicek C.P."/>
            <person name="Druzhinina I.S."/>
        </authorList>
    </citation>
    <scope>NUCLEOTIDE SEQUENCE [LARGE SCALE GENOMIC DNA]</scope>
    <source>
        <strain evidence="1 2">ATCC 18648</strain>
    </source>
</reference>
<evidence type="ECO:0000313" key="2">
    <source>
        <dbReference type="Proteomes" id="UP000240760"/>
    </source>
</evidence>
<dbReference type="Proteomes" id="UP000240760">
    <property type="component" value="Unassembled WGS sequence"/>
</dbReference>
<organism evidence="1 2">
    <name type="scientific">Trichoderma longibrachiatum ATCC 18648</name>
    <dbReference type="NCBI Taxonomy" id="983965"/>
    <lineage>
        <taxon>Eukaryota</taxon>
        <taxon>Fungi</taxon>
        <taxon>Dikarya</taxon>
        <taxon>Ascomycota</taxon>
        <taxon>Pezizomycotina</taxon>
        <taxon>Sordariomycetes</taxon>
        <taxon>Hypocreomycetidae</taxon>
        <taxon>Hypocreales</taxon>
        <taxon>Hypocreaceae</taxon>
        <taxon>Trichoderma</taxon>
    </lineage>
</organism>